<dbReference type="InterPro" id="IPR012875">
    <property type="entry name" value="SDHF4"/>
</dbReference>
<dbReference type="AlphaFoldDB" id="A0A0D7A7F9"/>
<protein>
    <recommendedName>
        <fullName evidence="2">Succinate dehydrogenase assembly factor 4, mitochondrial</fullName>
    </recommendedName>
</protein>
<feature type="non-terminal residue" evidence="4">
    <location>
        <position position="76"/>
    </location>
</feature>
<proteinExistence type="inferred from homology"/>
<dbReference type="PANTHER" id="PTHR28524">
    <property type="entry name" value="SUCCINATE DEHYDROGENASE ASSEMBLY FACTOR 4, MITOCHONDRIAL"/>
    <property type="match status" value="1"/>
</dbReference>
<reference evidence="4 5" key="1">
    <citation type="journal article" date="2015" name="Fungal Genet. Biol.">
        <title>Evolution of novel wood decay mechanisms in Agaricales revealed by the genome sequences of Fistulina hepatica and Cylindrobasidium torrendii.</title>
        <authorList>
            <person name="Floudas D."/>
            <person name="Held B.W."/>
            <person name="Riley R."/>
            <person name="Nagy L.G."/>
            <person name="Koehler G."/>
            <person name="Ransdell A.S."/>
            <person name="Younus H."/>
            <person name="Chow J."/>
            <person name="Chiniquy J."/>
            <person name="Lipzen A."/>
            <person name="Tritt A."/>
            <person name="Sun H."/>
            <person name="Haridas S."/>
            <person name="LaButti K."/>
            <person name="Ohm R.A."/>
            <person name="Kues U."/>
            <person name="Blanchette R.A."/>
            <person name="Grigoriev I.V."/>
            <person name="Minto R.E."/>
            <person name="Hibbett D.S."/>
        </authorList>
    </citation>
    <scope>NUCLEOTIDE SEQUENCE [LARGE SCALE GENOMIC DNA]</scope>
    <source>
        <strain evidence="4 5">ATCC 64428</strain>
    </source>
</reference>
<evidence type="ECO:0000256" key="2">
    <source>
        <dbReference type="ARBA" id="ARBA00022170"/>
    </source>
</evidence>
<keyword evidence="5" id="KW-1185">Reference proteome</keyword>
<sequence length="76" mass="8392">QEFEALVRQAQAPLSGSHTEQEAQLAIHPDAPKPMKRDFEGDVNPVTGERGGPKTEPVKAWGDEGDWSYKGRVTDF</sequence>
<comment type="similarity">
    <text evidence="1">Belongs to the SDHAF4 family.</text>
</comment>
<organism evidence="4 5">
    <name type="scientific">Fistulina hepatica ATCC 64428</name>
    <dbReference type="NCBI Taxonomy" id="1128425"/>
    <lineage>
        <taxon>Eukaryota</taxon>
        <taxon>Fungi</taxon>
        <taxon>Dikarya</taxon>
        <taxon>Basidiomycota</taxon>
        <taxon>Agaricomycotina</taxon>
        <taxon>Agaricomycetes</taxon>
        <taxon>Agaricomycetidae</taxon>
        <taxon>Agaricales</taxon>
        <taxon>Fistulinaceae</taxon>
        <taxon>Fistulina</taxon>
    </lineage>
</organism>
<dbReference type="GO" id="GO:0034553">
    <property type="term" value="P:mitochondrial respiratory chain complex II assembly"/>
    <property type="evidence" value="ECO:0007669"/>
    <property type="project" value="TreeGrafter"/>
</dbReference>
<gene>
    <name evidence="4" type="ORF">FISHEDRAFT_32127</name>
</gene>
<dbReference type="PANTHER" id="PTHR28524:SF3">
    <property type="entry name" value="SUCCINATE DEHYDROGENASE ASSEMBLY FACTOR 4, MITOCHONDRIAL"/>
    <property type="match status" value="1"/>
</dbReference>
<dbReference type="GO" id="GO:0005739">
    <property type="term" value="C:mitochondrion"/>
    <property type="evidence" value="ECO:0007669"/>
    <property type="project" value="TreeGrafter"/>
</dbReference>
<evidence type="ECO:0000313" key="4">
    <source>
        <dbReference type="EMBL" id="KIY46758.1"/>
    </source>
</evidence>
<evidence type="ECO:0000256" key="1">
    <source>
        <dbReference type="ARBA" id="ARBA00005701"/>
    </source>
</evidence>
<evidence type="ECO:0000313" key="5">
    <source>
        <dbReference type="Proteomes" id="UP000054144"/>
    </source>
</evidence>
<evidence type="ECO:0000256" key="3">
    <source>
        <dbReference type="SAM" id="MobiDB-lite"/>
    </source>
</evidence>
<dbReference type="EMBL" id="KN882023">
    <property type="protein sequence ID" value="KIY46758.1"/>
    <property type="molecule type" value="Genomic_DNA"/>
</dbReference>
<dbReference type="Pfam" id="PF07896">
    <property type="entry name" value="DUF1674"/>
    <property type="match status" value="1"/>
</dbReference>
<dbReference type="Proteomes" id="UP000054144">
    <property type="component" value="Unassembled WGS sequence"/>
</dbReference>
<feature type="compositionally biased region" description="Basic and acidic residues" evidence="3">
    <location>
        <begin position="30"/>
        <end position="40"/>
    </location>
</feature>
<feature type="non-terminal residue" evidence="4">
    <location>
        <position position="1"/>
    </location>
</feature>
<feature type="region of interest" description="Disordered" evidence="3">
    <location>
        <begin position="1"/>
        <end position="65"/>
    </location>
</feature>
<accession>A0A0D7A7F9</accession>
<dbReference type="OrthoDB" id="201362at2759"/>
<name>A0A0D7A7F9_9AGAR</name>